<evidence type="ECO:0000256" key="4">
    <source>
        <dbReference type="ARBA" id="ARBA00022833"/>
    </source>
</evidence>
<evidence type="ECO:0000256" key="1">
    <source>
        <dbReference type="ARBA" id="ARBA00022723"/>
    </source>
</evidence>
<dbReference type="EMBL" id="CAJQZP010001697">
    <property type="protein sequence ID" value="CAG5059412.1"/>
    <property type="molecule type" value="Genomic_DNA"/>
</dbReference>
<evidence type="ECO:0000256" key="6">
    <source>
        <dbReference type="PROSITE-ProRule" id="PRU00042"/>
    </source>
</evidence>
<evidence type="ECO:0000256" key="2">
    <source>
        <dbReference type="ARBA" id="ARBA00022737"/>
    </source>
</evidence>
<dbReference type="PROSITE" id="PS50157">
    <property type="entry name" value="ZINC_FINGER_C2H2_2"/>
    <property type="match status" value="2"/>
</dbReference>
<keyword evidence="5" id="KW-0539">Nucleus</keyword>
<evidence type="ECO:0000313" key="9">
    <source>
        <dbReference type="EMBL" id="CAG5059412.1"/>
    </source>
</evidence>
<dbReference type="GO" id="GO:0000981">
    <property type="term" value="F:DNA-binding transcription factor activity, RNA polymerase II-specific"/>
    <property type="evidence" value="ECO:0007669"/>
    <property type="project" value="TreeGrafter"/>
</dbReference>
<dbReference type="Proteomes" id="UP000691718">
    <property type="component" value="Unassembled WGS sequence"/>
</dbReference>
<name>A0A8S3YAD5_PARAO</name>
<evidence type="ECO:0000259" key="8">
    <source>
        <dbReference type="PROSITE" id="PS50157"/>
    </source>
</evidence>
<evidence type="ECO:0000256" key="3">
    <source>
        <dbReference type="ARBA" id="ARBA00022771"/>
    </source>
</evidence>
<dbReference type="SMART" id="SM00355">
    <property type="entry name" value="ZnF_C2H2"/>
    <property type="match status" value="5"/>
</dbReference>
<dbReference type="InterPro" id="IPR013087">
    <property type="entry name" value="Znf_C2H2_type"/>
</dbReference>
<feature type="domain" description="C2H2-type" evidence="8">
    <location>
        <begin position="513"/>
        <end position="541"/>
    </location>
</feature>
<feature type="region of interest" description="Disordered" evidence="7">
    <location>
        <begin position="1269"/>
        <end position="1300"/>
    </location>
</feature>
<keyword evidence="2" id="KW-0677">Repeat</keyword>
<feature type="region of interest" description="Disordered" evidence="7">
    <location>
        <begin position="1354"/>
        <end position="1385"/>
    </location>
</feature>
<comment type="caution">
    <text evidence="9">The sequence shown here is derived from an EMBL/GenBank/DDBJ whole genome shotgun (WGS) entry which is preliminary data.</text>
</comment>
<evidence type="ECO:0000256" key="7">
    <source>
        <dbReference type="SAM" id="MobiDB-lite"/>
    </source>
</evidence>
<keyword evidence="10" id="KW-1185">Reference proteome</keyword>
<dbReference type="PANTHER" id="PTHR24394:SF38">
    <property type="entry name" value="CENTROSOME-ASSOCIATED ZINC FINGER PROTEIN CP190"/>
    <property type="match status" value="1"/>
</dbReference>
<dbReference type="PANTHER" id="PTHR24394">
    <property type="entry name" value="ZINC FINGER PROTEIN"/>
    <property type="match status" value="1"/>
</dbReference>
<dbReference type="GO" id="GO:0008270">
    <property type="term" value="F:zinc ion binding"/>
    <property type="evidence" value="ECO:0007669"/>
    <property type="project" value="UniProtKB-KW"/>
</dbReference>
<evidence type="ECO:0000256" key="5">
    <source>
        <dbReference type="ARBA" id="ARBA00023242"/>
    </source>
</evidence>
<sequence>MYEDCLVMPDDLQADVVVPIVNFMYTGQLEFKPELLEKLHQTSQVMNMPVLTKLLDAHRSQPRRPPITHDYRNIRSYSKTYDSTKHSKPTTAVASTSYIPAKRSYNKAFENSGVIQRSKRQNIEKSLTKPDKVSNNGIQQTYLETVDYPVSFNKNQIFKEPRPTRYELPEELDVDNVFDDSFTSISYTSTPLMVHPDTVKRYSSKKSSIFDDTSSRKRFIQGTSIVDIVECKKISMNDNIFEDVSENIHDDNFSPSLSINSKDEQKDASQLFDQIVESDNQKTIGAKEIDKSKPKLDHAKIISEVLKKYPHLVKSNKNIKLKILNPPSKSKKSKTATNILNEDKDIKPKIEPSDFTYETDVIDSKEAAKLIAMGAENVKGPWICLICGTPGRALHFTSYYKFRRHLVDVHNEKPMPNICEYCGLKSLKRNYILHHLYTKHGVEPPPHYHFPKCNYCNYVALTEAFLVKHKLTHVENRNFGCNVCAASFSSSNQLLEHIQKTGHKYSAERKNSLQCIYCLKTFSRETNLYAHLKINHKQSAQNDGIIDDSDEEKLDEKVKEKPDNVKYGPVKYELPVAFDSDYENVDVQYQIQQKPDGNIHILPTSPESSVLSAKHKILNPGFNSPTKLMKKSKSAACNTAKQDNIRTVTTPLVNNQNEGVIMIDGSEYIVKDNQLIPNSANTSNEEYLLANVIAEGDENSMPSTSVEFPNIHHTDLKQSKMTIKKTTNLNHPIQIVVSNEDEYKALMSSNHSIIFEEGDANKTLAVLTAPQDPSLEGTTASLDNTQSNEMMIIQEGYPLNVTETVTADNSNIVVVYSHQMDEANKQYQYITSQNIETQFIQSSAMITHNCDTITTSTPVMSAHAVDTQVEQPWQNNINESVDKIQIESQQQTQTEQSVLPKIIESLRNSSDLIELQELSLSKTDMSTITTDVNTVEITTVSSTTSIISTNDIIAQSMDQVIVQEDDNNSLVNTNISVSIDQLVHKEIQTENTNENICKQLDILKCRTDNGHNKQPHIDNEGLHNQNMVVIEKTDEENISSKNENRTIVENEQNSTQEDNIPSISNIEVSLPNIAKKQIQNLATEWSVEENDIETTNKLNTKTDENSGTSECTQNVKTLDTVSSIYVEESIENIQQEMAKQMEAIVTKCSTVVQVLEPQTVISAPQPTIVTEASEQEAELEIIQTNIDSAETTSAETDISVSTLTTKQTETDMIKNNTQSIKVIPENIESNIQTDPENTIVESNSSPINTIAETLVVRNDVVKTQIVETTAESSSNRKVLTPEADVEENINSPQGDTPKQMPQTVITLNKTAHDKISSLLNDWEDNDSQEDNAPKNRNDLALANEKDLNDDCNAINTEVGPEKINEPTNNIKSLVSDWDDDDDELK</sequence>
<evidence type="ECO:0000313" key="10">
    <source>
        <dbReference type="Proteomes" id="UP000691718"/>
    </source>
</evidence>
<feature type="compositionally biased region" description="Polar residues" evidence="7">
    <location>
        <begin position="1288"/>
        <end position="1300"/>
    </location>
</feature>
<keyword evidence="4" id="KW-0862">Zinc</keyword>
<gene>
    <name evidence="9" type="ORF">PAPOLLO_LOCUS28023</name>
</gene>
<reference evidence="9" key="1">
    <citation type="submission" date="2021-04" db="EMBL/GenBank/DDBJ databases">
        <authorList>
            <person name="Tunstrom K."/>
        </authorList>
    </citation>
    <scope>NUCLEOTIDE SEQUENCE</scope>
</reference>
<organism evidence="9 10">
    <name type="scientific">Parnassius apollo</name>
    <name type="common">Apollo butterfly</name>
    <name type="synonym">Papilio apollo</name>
    <dbReference type="NCBI Taxonomy" id="110799"/>
    <lineage>
        <taxon>Eukaryota</taxon>
        <taxon>Metazoa</taxon>
        <taxon>Ecdysozoa</taxon>
        <taxon>Arthropoda</taxon>
        <taxon>Hexapoda</taxon>
        <taxon>Insecta</taxon>
        <taxon>Pterygota</taxon>
        <taxon>Neoptera</taxon>
        <taxon>Endopterygota</taxon>
        <taxon>Lepidoptera</taxon>
        <taxon>Glossata</taxon>
        <taxon>Ditrysia</taxon>
        <taxon>Papilionoidea</taxon>
        <taxon>Papilionidae</taxon>
        <taxon>Parnassiinae</taxon>
        <taxon>Parnassini</taxon>
        <taxon>Parnassius</taxon>
        <taxon>Parnassius</taxon>
    </lineage>
</organism>
<feature type="compositionally biased region" description="Acidic residues" evidence="7">
    <location>
        <begin position="1376"/>
        <end position="1385"/>
    </location>
</feature>
<dbReference type="OrthoDB" id="10069414at2759"/>
<feature type="domain" description="C2H2-type" evidence="8">
    <location>
        <begin position="479"/>
        <end position="510"/>
    </location>
</feature>
<dbReference type="GO" id="GO:0005634">
    <property type="term" value="C:nucleus"/>
    <property type="evidence" value="ECO:0007669"/>
    <property type="project" value="TreeGrafter"/>
</dbReference>
<protein>
    <submittedName>
        <fullName evidence="9">(apollo) hypothetical protein</fullName>
    </submittedName>
</protein>
<keyword evidence="1" id="KW-0479">Metal-binding</keyword>
<dbReference type="PROSITE" id="PS00028">
    <property type="entry name" value="ZINC_FINGER_C2H2_1"/>
    <property type="match status" value="2"/>
</dbReference>
<keyword evidence="3 6" id="KW-0863">Zinc-finger</keyword>
<accession>A0A8S3YAD5</accession>
<proteinExistence type="predicted"/>